<feature type="domain" description="ABC transmembrane type-1" evidence="9">
    <location>
        <begin position="310"/>
        <end position="510"/>
    </location>
</feature>
<keyword evidence="5 8" id="KW-0812">Transmembrane</keyword>
<dbReference type="PANTHER" id="PTHR43357:SF4">
    <property type="entry name" value="INNER MEMBRANE ABC TRANSPORTER PERMEASE PROTEIN YDCV"/>
    <property type="match status" value="1"/>
</dbReference>
<evidence type="ECO:0000256" key="7">
    <source>
        <dbReference type="ARBA" id="ARBA00023136"/>
    </source>
</evidence>
<dbReference type="SUPFAM" id="SSF161098">
    <property type="entry name" value="MetI-like"/>
    <property type="match status" value="2"/>
</dbReference>
<dbReference type="CDD" id="cd06261">
    <property type="entry name" value="TM_PBP2"/>
    <property type="match status" value="2"/>
</dbReference>
<feature type="transmembrane region" description="Helical" evidence="8">
    <location>
        <begin position="342"/>
        <end position="370"/>
    </location>
</feature>
<reference evidence="10 11" key="1">
    <citation type="submission" date="2019-08" db="EMBL/GenBank/DDBJ databases">
        <title>Complete genome sequence of Candidatus Uab amorphum.</title>
        <authorList>
            <person name="Shiratori T."/>
            <person name="Suzuki S."/>
            <person name="Kakizawa Y."/>
            <person name="Ishida K."/>
        </authorList>
    </citation>
    <scope>NUCLEOTIDE SEQUENCE [LARGE SCALE GENOMIC DNA]</scope>
    <source>
        <strain evidence="10 11">SRT547</strain>
    </source>
</reference>
<keyword evidence="7 8" id="KW-0472">Membrane</keyword>
<evidence type="ECO:0000256" key="1">
    <source>
        <dbReference type="ARBA" id="ARBA00004429"/>
    </source>
</evidence>
<feature type="transmembrane region" description="Helical" evidence="8">
    <location>
        <begin position="492"/>
        <end position="514"/>
    </location>
</feature>
<gene>
    <name evidence="10" type="ORF">UABAM_02363</name>
</gene>
<evidence type="ECO:0000256" key="3">
    <source>
        <dbReference type="ARBA" id="ARBA00022475"/>
    </source>
</evidence>
<accession>A0A5S9F311</accession>
<dbReference type="KEGG" id="uam:UABAM_02363"/>
<evidence type="ECO:0000313" key="11">
    <source>
        <dbReference type="Proteomes" id="UP000326354"/>
    </source>
</evidence>
<name>A0A5S9F311_UABAM</name>
<evidence type="ECO:0000313" key="10">
    <source>
        <dbReference type="EMBL" id="BBM84008.1"/>
    </source>
</evidence>
<feature type="transmembrane region" description="Helical" evidence="8">
    <location>
        <begin position="7"/>
        <end position="29"/>
    </location>
</feature>
<feature type="transmembrane region" description="Helical" evidence="8">
    <location>
        <begin position="269"/>
        <end position="292"/>
    </location>
</feature>
<evidence type="ECO:0000256" key="2">
    <source>
        <dbReference type="ARBA" id="ARBA00022448"/>
    </source>
</evidence>
<feature type="transmembrane region" description="Helical" evidence="8">
    <location>
        <begin position="84"/>
        <end position="105"/>
    </location>
</feature>
<feature type="transmembrane region" description="Helical" evidence="8">
    <location>
        <begin position="226"/>
        <end position="248"/>
    </location>
</feature>
<dbReference type="PROSITE" id="PS50928">
    <property type="entry name" value="ABC_TM1"/>
    <property type="match status" value="2"/>
</dbReference>
<evidence type="ECO:0000256" key="8">
    <source>
        <dbReference type="SAM" id="Phobius"/>
    </source>
</evidence>
<feature type="transmembrane region" description="Helical" evidence="8">
    <location>
        <begin position="170"/>
        <end position="196"/>
    </location>
</feature>
<evidence type="ECO:0000259" key="9">
    <source>
        <dbReference type="PROSITE" id="PS50928"/>
    </source>
</evidence>
<dbReference type="Proteomes" id="UP000326354">
    <property type="component" value="Chromosome"/>
</dbReference>
<evidence type="ECO:0000256" key="6">
    <source>
        <dbReference type="ARBA" id="ARBA00022989"/>
    </source>
</evidence>
<organism evidence="10 11">
    <name type="scientific">Uabimicrobium amorphum</name>
    <dbReference type="NCBI Taxonomy" id="2596890"/>
    <lineage>
        <taxon>Bacteria</taxon>
        <taxon>Pseudomonadati</taxon>
        <taxon>Planctomycetota</taxon>
        <taxon>Candidatus Uabimicrobiia</taxon>
        <taxon>Candidatus Uabimicrobiales</taxon>
        <taxon>Candidatus Uabimicrobiaceae</taxon>
        <taxon>Candidatus Uabimicrobium</taxon>
    </lineage>
</organism>
<dbReference type="InterPro" id="IPR035906">
    <property type="entry name" value="MetI-like_sf"/>
</dbReference>
<feature type="transmembrane region" description="Helical" evidence="8">
    <location>
        <begin position="447"/>
        <end position="472"/>
    </location>
</feature>
<dbReference type="PANTHER" id="PTHR43357">
    <property type="entry name" value="INNER MEMBRANE ABC TRANSPORTER PERMEASE PROTEIN YDCV"/>
    <property type="match status" value="1"/>
</dbReference>
<keyword evidence="2" id="KW-0813">Transport</keyword>
<feature type="transmembrane region" description="Helical" evidence="8">
    <location>
        <begin position="390"/>
        <end position="413"/>
    </location>
</feature>
<sequence>MKTNKLFVFAYATLLTLFLAPYLFIFSQILYTGQEMPVYDNIPLLLTNTFIYCAASALFALLIGIFMGYMLFRVHFPGRKLAKYIAVVAIAIPSHIQISAWIGFFGRSGILTPYLQTILPNFSLYNIYGCIWISAWAYAPLATICCGVMLHNIDEKIEIEATTYRSPIFVFLSVLLPLIKKNLLLLFSCLFFLIFADVKVTDVLGFQNTLTQKIYLLFNIYYQPQLALSLCIPGFVLLAFFIAAIKSLRPAMFHTTQHKFLYHLGKWKLLFVSITFVILCCYWLALPILIYITQSFEKFYTVFQAIDSEIVHSLYICTLSTTMIVVLATPLAWYIKRVPKSFFVTYTVGALLWLAFIPGPIAGIATVRIVSFLSSLPIVGDFFYFCQDTSVVLVWALTAKFLPVGIMFMYFTISQITPRWEILSAIDGHSTWQTFFRVVLPICKRQMAFCGAIIFIFCMGETIISTLVIAPGTTTLAIRILTLIHNGARADLSAASLWFLVVIFCIVAIIFAYNSQNKILTTNRKNIL</sequence>
<comment type="subcellular location">
    <subcellularLocation>
        <location evidence="1">Cell inner membrane</location>
        <topology evidence="1">Multi-pass membrane protein</topology>
    </subcellularLocation>
</comment>
<proteinExistence type="predicted"/>
<dbReference type="AlphaFoldDB" id="A0A5S9F311"/>
<feature type="transmembrane region" description="Helical" evidence="8">
    <location>
        <begin position="49"/>
        <end position="72"/>
    </location>
</feature>
<keyword evidence="6 8" id="KW-1133">Transmembrane helix</keyword>
<dbReference type="GO" id="GO:0055085">
    <property type="term" value="P:transmembrane transport"/>
    <property type="evidence" value="ECO:0007669"/>
    <property type="project" value="InterPro"/>
</dbReference>
<keyword evidence="4" id="KW-0997">Cell inner membrane</keyword>
<evidence type="ECO:0000256" key="5">
    <source>
        <dbReference type="ARBA" id="ARBA00022692"/>
    </source>
</evidence>
<dbReference type="GO" id="GO:0005886">
    <property type="term" value="C:plasma membrane"/>
    <property type="evidence" value="ECO:0007669"/>
    <property type="project" value="UniProtKB-SubCell"/>
</dbReference>
<dbReference type="EMBL" id="AP019860">
    <property type="protein sequence ID" value="BBM84008.1"/>
    <property type="molecule type" value="Genomic_DNA"/>
</dbReference>
<feature type="domain" description="ABC transmembrane type-1" evidence="9">
    <location>
        <begin position="46"/>
        <end position="243"/>
    </location>
</feature>
<protein>
    <submittedName>
        <fullName evidence="10">ABC transporter substrate-binding protein</fullName>
    </submittedName>
</protein>
<dbReference type="Gene3D" id="1.10.3720.10">
    <property type="entry name" value="MetI-like"/>
    <property type="match status" value="2"/>
</dbReference>
<feature type="transmembrane region" description="Helical" evidence="8">
    <location>
        <begin position="125"/>
        <end position="150"/>
    </location>
</feature>
<keyword evidence="3" id="KW-1003">Cell membrane</keyword>
<keyword evidence="11" id="KW-1185">Reference proteome</keyword>
<evidence type="ECO:0000256" key="4">
    <source>
        <dbReference type="ARBA" id="ARBA00022519"/>
    </source>
</evidence>
<feature type="transmembrane region" description="Helical" evidence="8">
    <location>
        <begin position="312"/>
        <end position="335"/>
    </location>
</feature>
<dbReference type="InterPro" id="IPR000515">
    <property type="entry name" value="MetI-like"/>
</dbReference>